<feature type="compositionally biased region" description="Basic and acidic residues" evidence="2">
    <location>
        <begin position="50"/>
        <end position="61"/>
    </location>
</feature>
<feature type="compositionally biased region" description="Polar residues" evidence="2">
    <location>
        <begin position="18"/>
        <end position="36"/>
    </location>
</feature>
<dbReference type="Pfam" id="PF03780">
    <property type="entry name" value="Asp23"/>
    <property type="match status" value="1"/>
</dbReference>
<dbReference type="KEGG" id="ahm:TL08_20480"/>
<evidence type="ECO:0000256" key="2">
    <source>
        <dbReference type="SAM" id="MobiDB-lite"/>
    </source>
</evidence>
<dbReference type="RefSeq" id="WP_172803846.1">
    <property type="nucleotide sequence ID" value="NZ_CP014859.1"/>
</dbReference>
<feature type="compositionally biased region" description="Basic residues" evidence="2">
    <location>
        <begin position="37"/>
        <end position="49"/>
    </location>
</feature>
<evidence type="ECO:0008006" key="5">
    <source>
        <dbReference type="Google" id="ProtNLM"/>
    </source>
</evidence>
<feature type="region of interest" description="Disordered" evidence="2">
    <location>
        <begin position="1"/>
        <end position="92"/>
    </location>
</feature>
<evidence type="ECO:0000313" key="3">
    <source>
        <dbReference type="EMBL" id="AOS64887.1"/>
    </source>
</evidence>
<evidence type="ECO:0000256" key="1">
    <source>
        <dbReference type="ARBA" id="ARBA00005721"/>
    </source>
</evidence>
<accession>A0AAC9HSK2</accession>
<dbReference type="EMBL" id="CP014859">
    <property type="protein sequence ID" value="AOS64887.1"/>
    <property type="molecule type" value="Genomic_DNA"/>
</dbReference>
<keyword evidence="4" id="KW-1185">Reference proteome</keyword>
<comment type="similarity">
    <text evidence="1">Belongs to the asp23 family.</text>
</comment>
<feature type="compositionally biased region" description="Basic and acidic residues" evidence="2">
    <location>
        <begin position="1"/>
        <end position="11"/>
    </location>
</feature>
<gene>
    <name evidence="3" type="ORF">TL08_20480</name>
</gene>
<evidence type="ECO:0000313" key="4">
    <source>
        <dbReference type="Proteomes" id="UP000095210"/>
    </source>
</evidence>
<organism evidence="3 4">
    <name type="scientific">Actinoalloteichus hymeniacidonis</name>
    <dbReference type="NCBI Taxonomy" id="340345"/>
    <lineage>
        <taxon>Bacteria</taxon>
        <taxon>Bacillati</taxon>
        <taxon>Actinomycetota</taxon>
        <taxon>Actinomycetes</taxon>
        <taxon>Pseudonocardiales</taxon>
        <taxon>Pseudonocardiaceae</taxon>
        <taxon>Actinoalloteichus</taxon>
    </lineage>
</organism>
<name>A0AAC9HSK2_9PSEU</name>
<sequence>MSTVADHEGRLPRPAAGTITSTAPATETGTDSTKSTGARRSRLDRRRNRSRPDDRGRREEQTAPPQESRPVGTTALVEAGGRPRPSTTSEAGTLTIAPGVVRTVARCAAEQVPEVLTDRQHGGRRVLVRTWTDPATAAGLRVRLEVTLRYPCDIRAAAWQVRERVVAEVGRITGISVLSVEVVVSGLRPETRRVR</sequence>
<dbReference type="AlphaFoldDB" id="A0AAC9HSK2"/>
<dbReference type="Proteomes" id="UP000095210">
    <property type="component" value="Chromosome"/>
</dbReference>
<dbReference type="InterPro" id="IPR005531">
    <property type="entry name" value="Asp23"/>
</dbReference>
<reference evidence="4" key="1">
    <citation type="submission" date="2016-03" db="EMBL/GenBank/DDBJ databases">
        <title>Complete genome sequence of the type strain Actinoalloteichus hymeniacidonis DSM 45092.</title>
        <authorList>
            <person name="Schaffert L."/>
            <person name="Albersmeier A."/>
            <person name="Winkler A."/>
            <person name="Kalinowski J."/>
            <person name="Zotchev S."/>
            <person name="Ruckert C."/>
        </authorList>
    </citation>
    <scope>NUCLEOTIDE SEQUENCE [LARGE SCALE GENOMIC DNA]</scope>
    <source>
        <strain evidence="4">HPA177(T) (DSM 45092(T))</strain>
    </source>
</reference>
<proteinExistence type="inferred from homology"/>
<protein>
    <recommendedName>
        <fullName evidence="5">Asp23/Gls24 family envelope stress response protein</fullName>
    </recommendedName>
</protein>